<name>A0A7L3FRS7_9GRUI</name>
<dbReference type="FunFam" id="3.90.176.10:FF:000001">
    <property type="entry name" value="NAD(P)(+)--arginine ADP-ribosyltransferase"/>
    <property type="match status" value="1"/>
</dbReference>
<keyword evidence="2 10" id="KW-0328">Glycosyltransferase</keyword>
<feature type="non-terminal residue" evidence="11">
    <location>
        <position position="1"/>
    </location>
</feature>
<evidence type="ECO:0000256" key="9">
    <source>
        <dbReference type="ARBA" id="ARBA00047597"/>
    </source>
</evidence>
<keyword evidence="7 10" id="KW-0520">NAD</keyword>
<keyword evidence="3 10" id="KW-0808">Transferase</keyword>
<comment type="catalytic activity">
    <reaction evidence="9 10">
        <text>L-arginyl-[protein] + NAD(+) = N(omega)-(ADP-D-ribosyl)-L-arginyl-[protein] + nicotinamide + H(+)</text>
        <dbReference type="Rhea" id="RHEA:19149"/>
        <dbReference type="Rhea" id="RHEA-COMP:10532"/>
        <dbReference type="Rhea" id="RHEA-COMP:15087"/>
        <dbReference type="ChEBI" id="CHEBI:15378"/>
        <dbReference type="ChEBI" id="CHEBI:17154"/>
        <dbReference type="ChEBI" id="CHEBI:29965"/>
        <dbReference type="ChEBI" id="CHEBI:57540"/>
        <dbReference type="ChEBI" id="CHEBI:142554"/>
        <dbReference type="EC" id="2.4.2.31"/>
    </reaction>
</comment>
<keyword evidence="4" id="KW-0548">Nucleotidyltransferase</keyword>
<dbReference type="GO" id="GO:0044194">
    <property type="term" value="C:cytolytic granule"/>
    <property type="evidence" value="ECO:0007669"/>
    <property type="project" value="UniProtKB-ARBA"/>
</dbReference>
<evidence type="ECO:0000256" key="10">
    <source>
        <dbReference type="RuleBase" id="RU361228"/>
    </source>
</evidence>
<dbReference type="AlphaFoldDB" id="A0A7L3FRS7"/>
<dbReference type="GO" id="GO:0046677">
    <property type="term" value="P:response to antibiotic"/>
    <property type="evidence" value="ECO:0007669"/>
    <property type="project" value="UniProtKB-ARBA"/>
</dbReference>
<evidence type="ECO:0000256" key="3">
    <source>
        <dbReference type="ARBA" id="ARBA00022679"/>
    </source>
</evidence>
<organism evidence="11 12">
    <name type="scientific">Zapornia atra</name>
    <name type="common">Henderson crake</name>
    <dbReference type="NCBI Taxonomy" id="2585822"/>
    <lineage>
        <taxon>Eukaryota</taxon>
        <taxon>Metazoa</taxon>
        <taxon>Chordata</taxon>
        <taxon>Craniata</taxon>
        <taxon>Vertebrata</taxon>
        <taxon>Euteleostomi</taxon>
        <taxon>Archelosauria</taxon>
        <taxon>Archosauria</taxon>
        <taxon>Dinosauria</taxon>
        <taxon>Saurischia</taxon>
        <taxon>Theropoda</taxon>
        <taxon>Coelurosauria</taxon>
        <taxon>Aves</taxon>
        <taxon>Neognathae</taxon>
        <taxon>Neoaves</taxon>
        <taxon>Gruiformes</taxon>
        <taxon>Rallidae</taxon>
        <taxon>Zapornia</taxon>
    </lineage>
</organism>
<dbReference type="Proteomes" id="UP000557426">
    <property type="component" value="Unassembled WGS sequence"/>
</dbReference>
<comment type="similarity">
    <text evidence="1 10">Belongs to the Arg-specific ADP-ribosyltransferase family.</text>
</comment>
<keyword evidence="8" id="KW-1015">Disulfide bond</keyword>
<evidence type="ECO:0000256" key="5">
    <source>
        <dbReference type="ARBA" id="ARBA00022729"/>
    </source>
</evidence>
<keyword evidence="5 10" id="KW-0732">Signal</keyword>
<evidence type="ECO:0000256" key="8">
    <source>
        <dbReference type="ARBA" id="ARBA00023157"/>
    </source>
</evidence>
<evidence type="ECO:0000256" key="6">
    <source>
        <dbReference type="ARBA" id="ARBA00022857"/>
    </source>
</evidence>
<keyword evidence="12" id="KW-1185">Reference proteome</keyword>
<comment type="caution">
    <text evidence="11">The sequence shown here is derived from an EMBL/GenBank/DDBJ whole genome shotgun (WGS) entry which is preliminary data.</text>
</comment>
<reference evidence="11 12" key="1">
    <citation type="submission" date="2019-09" db="EMBL/GenBank/DDBJ databases">
        <title>Bird 10,000 Genomes (B10K) Project - Family phase.</title>
        <authorList>
            <person name="Zhang G."/>
        </authorList>
    </citation>
    <scope>NUCLEOTIDE SEQUENCE [LARGE SCALE GENOMIC DNA]</scope>
    <source>
        <strain evidence="11">B10K-DU-011-47</strain>
        <tissue evidence="11">Mixed tissue sample</tissue>
    </source>
</reference>
<dbReference type="PANTHER" id="PTHR10339">
    <property type="entry name" value="ADP-RIBOSYLTRANSFERASE"/>
    <property type="match status" value="1"/>
</dbReference>
<evidence type="ECO:0000256" key="7">
    <source>
        <dbReference type="ARBA" id="ARBA00023027"/>
    </source>
</evidence>
<dbReference type="SUPFAM" id="SSF56399">
    <property type="entry name" value="ADP-ribosylation"/>
    <property type="match status" value="1"/>
</dbReference>
<sequence length="289" mass="31917">MEHLALGLVWLLGTVASVSPVAKQVRIVEKALDMAPNSFDDQYKGCSDQMEAKLQELNRTEFESNSIYAEAWKKASAEFQRHRLPSSVLKPLQAIALLAYTVESPPMRQKFNEDVGEAGCSREEYLLSFHFKVLHFLLTQAIGALRHAQPRRCYNVYSVVQDIIFTAQPGEIVRFGKFAESALNKEHTEGFGDGTIFSVKTCYGVPIRGGSEELSGEGVIIPPFETFEVVSVTRKGNTAHIELHSKDVYSKYNCEFVKAAPDCPSLASPGQSVTMLPLWGLVLAVTALA</sequence>
<dbReference type="GO" id="GO:0003950">
    <property type="term" value="F:NAD+ poly-ADP-ribosyltransferase activity"/>
    <property type="evidence" value="ECO:0007669"/>
    <property type="project" value="TreeGrafter"/>
</dbReference>
<dbReference type="GO" id="GO:0005615">
    <property type="term" value="C:extracellular space"/>
    <property type="evidence" value="ECO:0007669"/>
    <property type="project" value="UniProtKB-ARBA"/>
</dbReference>
<evidence type="ECO:0000256" key="1">
    <source>
        <dbReference type="ARBA" id="ARBA00009558"/>
    </source>
</evidence>
<feature type="non-terminal residue" evidence="11">
    <location>
        <position position="289"/>
    </location>
</feature>
<feature type="signal peptide" evidence="10">
    <location>
        <begin position="1"/>
        <end position="17"/>
    </location>
</feature>
<feature type="chain" id="PRO_5029940369" description="NAD(P)(+)--arginine ADP-ribosyltransferase" evidence="10">
    <location>
        <begin position="18"/>
        <end position="289"/>
    </location>
</feature>
<dbReference type="PROSITE" id="PS01291">
    <property type="entry name" value="ART"/>
    <property type="match status" value="1"/>
</dbReference>
<proteinExistence type="inferred from homology"/>
<dbReference type="Pfam" id="PF01129">
    <property type="entry name" value="ART"/>
    <property type="match status" value="1"/>
</dbReference>
<dbReference type="PRINTS" id="PR00970">
    <property type="entry name" value="RIBTRNSFRASE"/>
</dbReference>
<protein>
    <recommendedName>
        <fullName evidence="10">NAD(P)(+)--arginine ADP-ribosyltransferase</fullName>
        <ecNumber evidence="10">2.4.2.31</ecNumber>
    </recommendedName>
    <alternativeName>
        <fullName evidence="10">Mono(ADP-ribosyl)transferase</fullName>
    </alternativeName>
</protein>
<dbReference type="EMBL" id="VZTU01025203">
    <property type="protein sequence ID" value="NXT82335.1"/>
    <property type="molecule type" value="Genomic_DNA"/>
</dbReference>
<gene>
    <name evidence="11" type="primary">Madprt_7</name>
    <name evidence="11" type="ORF">ZAPATR_R04894</name>
</gene>
<dbReference type="PANTHER" id="PTHR10339:SF19">
    <property type="entry name" value="GPI-LINKED NAD(P)(+)--ARGININE ADP-RIBOSYLTRANSFERASE 1"/>
    <property type="match status" value="1"/>
</dbReference>
<dbReference type="Gene3D" id="3.90.176.10">
    <property type="entry name" value="Toxin ADP-ribosyltransferase, Chain A, domain 1"/>
    <property type="match status" value="1"/>
</dbReference>
<accession>A0A7L3FRS7</accession>
<dbReference type="InterPro" id="IPR000768">
    <property type="entry name" value="ART"/>
</dbReference>
<evidence type="ECO:0000313" key="12">
    <source>
        <dbReference type="Proteomes" id="UP000557426"/>
    </source>
</evidence>
<evidence type="ECO:0000313" key="11">
    <source>
        <dbReference type="EMBL" id="NXT82335.1"/>
    </source>
</evidence>
<dbReference type="GO" id="GO:0016779">
    <property type="term" value="F:nucleotidyltransferase activity"/>
    <property type="evidence" value="ECO:0007669"/>
    <property type="project" value="UniProtKB-KW"/>
</dbReference>
<dbReference type="EC" id="2.4.2.31" evidence="10"/>
<dbReference type="GO" id="GO:0106274">
    <property type="term" value="F:NAD+-protein-arginine ADP-ribosyltransferase activity"/>
    <property type="evidence" value="ECO:0007669"/>
    <property type="project" value="UniProtKB-EC"/>
</dbReference>
<evidence type="ECO:0000256" key="2">
    <source>
        <dbReference type="ARBA" id="ARBA00022676"/>
    </source>
</evidence>
<dbReference type="InterPro" id="IPR050999">
    <property type="entry name" value="ADP-ribosyltransferase_ARG"/>
</dbReference>
<dbReference type="PROSITE" id="PS51996">
    <property type="entry name" value="TR_MART"/>
    <property type="match status" value="1"/>
</dbReference>
<evidence type="ECO:0000256" key="4">
    <source>
        <dbReference type="ARBA" id="ARBA00022695"/>
    </source>
</evidence>
<keyword evidence="6 10" id="KW-0521">NADP</keyword>